<comment type="similarity">
    <text evidence="4 17">Belongs to the CDP-alcohol phosphatidyltransferase class-I family.</text>
</comment>
<keyword evidence="9 18" id="KW-0812">Transmembrane</keyword>
<keyword evidence="20" id="KW-1185">Reference proteome</keyword>
<protein>
    <recommendedName>
        <fullName evidence="6">CDP-diacylglycerol--glycerol-3-phosphate 3-phosphatidyltransferase</fullName>
        <ecNumber evidence="5">2.7.8.5</ecNumber>
    </recommendedName>
    <alternativeName>
        <fullName evidence="15">Phosphatidylglycerophosphate synthase</fullName>
    </alternativeName>
</protein>
<evidence type="ECO:0000256" key="13">
    <source>
        <dbReference type="ARBA" id="ARBA00023209"/>
    </source>
</evidence>
<feature type="transmembrane region" description="Helical" evidence="18">
    <location>
        <begin position="124"/>
        <end position="147"/>
    </location>
</feature>
<feature type="transmembrane region" description="Helical" evidence="18">
    <location>
        <begin position="153"/>
        <end position="177"/>
    </location>
</feature>
<dbReference type="EMBL" id="CP102453">
    <property type="protein sequence ID" value="UUX33682.1"/>
    <property type="molecule type" value="Genomic_DNA"/>
</dbReference>
<dbReference type="InterPro" id="IPR004570">
    <property type="entry name" value="Phosphatidylglycerol_P_synth"/>
</dbReference>
<reference evidence="19 20" key="1">
    <citation type="submission" date="2022-08" db="EMBL/GenBank/DDBJ databases">
        <title>Aerococcaceae sp. nov isolated from spoiled eye mask.</title>
        <authorList>
            <person name="Zhou G."/>
            <person name="Xie X.-B."/>
            <person name="Shi Q.-S."/>
            <person name="Wang Y.-S."/>
            <person name="Wen X."/>
            <person name="Peng H."/>
            <person name="Yang X.-J."/>
            <person name="Tao H.-B."/>
            <person name="Huang X.-M."/>
        </authorList>
    </citation>
    <scope>NUCLEOTIDE SEQUENCE [LARGE SCALE GENOMIC DNA]</scope>
    <source>
        <strain evidence="20">DM20194951</strain>
    </source>
</reference>
<organism evidence="19 20">
    <name type="scientific">Fundicoccus culcitae</name>
    <dbReference type="NCBI Taxonomy" id="2969821"/>
    <lineage>
        <taxon>Bacteria</taxon>
        <taxon>Bacillati</taxon>
        <taxon>Bacillota</taxon>
        <taxon>Bacilli</taxon>
        <taxon>Lactobacillales</taxon>
        <taxon>Aerococcaceae</taxon>
        <taxon>Fundicoccus</taxon>
    </lineage>
</organism>
<sequence>MKKSDWLAIPNLLSLLRIILIPVFIYQYINAETDADYLWAAFTIILSGITDWLDGVIARRYNMITDLGKLLDPAADKLTQLAIIICLVFTWDYIWIVVVIFIIKEVSLIICDILLLRQGRVMDGALWYGKVSTATFYTCSILLVAFPNMDHRIAYTLMFLTAVGLLFAFISYTRWFIIELRKKPADK</sequence>
<evidence type="ECO:0000256" key="12">
    <source>
        <dbReference type="ARBA" id="ARBA00023136"/>
    </source>
</evidence>
<evidence type="ECO:0000256" key="6">
    <source>
        <dbReference type="ARBA" id="ARBA00014944"/>
    </source>
</evidence>
<feature type="transmembrane region" description="Helical" evidence="18">
    <location>
        <begin position="78"/>
        <end position="103"/>
    </location>
</feature>
<evidence type="ECO:0000256" key="5">
    <source>
        <dbReference type="ARBA" id="ARBA00013170"/>
    </source>
</evidence>
<evidence type="ECO:0000256" key="7">
    <source>
        <dbReference type="ARBA" id="ARBA00022516"/>
    </source>
</evidence>
<keyword evidence="14" id="KW-1208">Phospholipid metabolism</keyword>
<comment type="function">
    <text evidence="1">This protein catalyzes the committed step to the synthesis of the acidic phospholipids.</text>
</comment>
<feature type="transmembrane region" description="Helical" evidence="18">
    <location>
        <begin position="6"/>
        <end position="25"/>
    </location>
</feature>
<evidence type="ECO:0000256" key="11">
    <source>
        <dbReference type="ARBA" id="ARBA00023098"/>
    </source>
</evidence>
<evidence type="ECO:0000256" key="4">
    <source>
        <dbReference type="ARBA" id="ARBA00010441"/>
    </source>
</evidence>
<dbReference type="InterPro" id="IPR000462">
    <property type="entry name" value="CDP-OH_P_trans"/>
</dbReference>
<dbReference type="InterPro" id="IPR043130">
    <property type="entry name" value="CDP-OH_PTrfase_TM_dom"/>
</dbReference>
<name>A0ABY5P4L5_9LACT</name>
<evidence type="ECO:0000256" key="15">
    <source>
        <dbReference type="ARBA" id="ARBA00033018"/>
    </source>
</evidence>
<dbReference type="EC" id="2.7.8.5" evidence="5"/>
<evidence type="ECO:0000256" key="1">
    <source>
        <dbReference type="ARBA" id="ARBA00003973"/>
    </source>
</evidence>
<dbReference type="RefSeq" id="WP_313793186.1">
    <property type="nucleotide sequence ID" value="NZ_CP102453.1"/>
</dbReference>
<dbReference type="PIRSF" id="PIRSF000847">
    <property type="entry name" value="Phos_ph_gly_syn"/>
    <property type="match status" value="1"/>
</dbReference>
<accession>A0ABY5P4L5</accession>
<dbReference type="InterPro" id="IPR050324">
    <property type="entry name" value="CDP-alcohol_PTase-I"/>
</dbReference>
<dbReference type="PROSITE" id="PS00379">
    <property type="entry name" value="CDP_ALCOHOL_P_TRANSF"/>
    <property type="match status" value="1"/>
</dbReference>
<comment type="subcellular location">
    <subcellularLocation>
        <location evidence="2">Membrane</location>
        <topology evidence="2">Multi-pass membrane protein</topology>
    </subcellularLocation>
</comment>
<evidence type="ECO:0000313" key="19">
    <source>
        <dbReference type="EMBL" id="UUX33682.1"/>
    </source>
</evidence>
<evidence type="ECO:0000256" key="14">
    <source>
        <dbReference type="ARBA" id="ARBA00023264"/>
    </source>
</evidence>
<keyword evidence="7" id="KW-0444">Lipid biosynthesis</keyword>
<evidence type="ECO:0000256" key="17">
    <source>
        <dbReference type="RuleBase" id="RU003750"/>
    </source>
</evidence>
<evidence type="ECO:0000313" key="20">
    <source>
        <dbReference type="Proteomes" id="UP001315967"/>
    </source>
</evidence>
<evidence type="ECO:0000256" key="2">
    <source>
        <dbReference type="ARBA" id="ARBA00004141"/>
    </source>
</evidence>
<keyword evidence="13" id="KW-0594">Phospholipid biosynthesis</keyword>
<dbReference type="Proteomes" id="UP001315967">
    <property type="component" value="Chromosome"/>
</dbReference>
<evidence type="ECO:0000256" key="9">
    <source>
        <dbReference type="ARBA" id="ARBA00022692"/>
    </source>
</evidence>
<comment type="pathway">
    <text evidence="3">Phospholipid metabolism; phosphatidylglycerol biosynthesis; phosphatidylglycerol from CDP-diacylglycerol: step 1/2.</text>
</comment>
<evidence type="ECO:0000256" key="10">
    <source>
        <dbReference type="ARBA" id="ARBA00022989"/>
    </source>
</evidence>
<dbReference type="Gene3D" id="1.20.120.1760">
    <property type="match status" value="1"/>
</dbReference>
<dbReference type="InterPro" id="IPR048254">
    <property type="entry name" value="CDP_ALCOHOL_P_TRANSF_CS"/>
</dbReference>
<keyword evidence="8 17" id="KW-0808">Transferase</keyword>
<dbReference type="Pfam" id="PF01066">
    <property type="entry name" value="CDP-OH_P_transf"/>
    <property type="match status" value="1"/>
</dbReference>
<proteinExistence type="inferred from homology"/>
<keyword evidence="12 18" id="KW-0472">Membrane</keyword>
<evidence type="ECO:0000256" key="8">
    <source>
        <dbReference type="ARBA" id="ARBA00022679"/>
    </source>
</evidence>
<keyword evidence="10 18" id="KW-1133">Transmembrane helix</keyword>
<keyword evidence="11" id="KW-0443">Lipid metabolism</keyword>
<evidence type="ECO:0000256" key="18">
    <source>
        <dbReference type="SAM" id="Phobius"/>
    </source>
</evidence>
<gene>
    <name evidence="19" type="ORF">NRE15_12355</name>
</gene>
<dbReference type="PANTHER" id="PTHR14269:SF62">
    <property type="entry name" value="CDP-DIACYLGLYCEROL--GLYCEROL-3-PHOSPHATE 3-PHOSPHATIDYLTRANSFERASE 1, CHLOROPLASTIC"/>
    <property type="match status" value="1"/>
</dbReference>
<evidence type="ECO:0000256" key="3">
    <source>
        <dbReference type="ARBA" id="ARBA00005042"/>
    </source>
</evidence>
<comment type="catalytic activity">
    <reaction evidence="16">
        <text>a CDP-1,2-diacyl-sn-glycerol + sn-glycerol 3-phosphate = a 1,2-diacyl-sn-glycero-3-phospho-(1'-sn-glycero-3'-phosphate) + CMP + H(+)</text>
        <dbReference type="Rhea" id="RHEA:12593"/>
        <dbReference type="ChEBI" id="CHEBI:15378"/>
        <dbReference type="ChEBI" id="CHEBI:57597"/>
        <dbReference type="ChEBI" id="CHEBI:58332"/>
        <dbReference type="ChEBI" id="CHEBI:60110"/>
        <dbReference type="ChEBI" id="CHEBI:60377"/>
        <dbReference type="EC" id="2.7.8.5"/>
    </reaction>
</comment>
<dbReference type="PANTHER" id="PTHR14269">
    <property type="entry name" value="CDP-DIACYLGLYCEROL--GLYCEROL-3-PHOSPHATE 3-PHOSPHATIDYLTRANSFERASE-RELATED"/>
    <property type="match status" value="1"/>
</dbReference>
<evidence type="ECO:0000256" key="16">
    <source>
        <dbReference type="ARBA" id="ARBA00048586"/>
    </source>
</evidence>